<protein>
    <submittedName>
        <fullName evidence="1">Uncharacterized protein</fullName>
    </submittedName>
</protein>
<dbReference type="AlphaFoldDB" id="A0AAN7BIW7"/>
<accession>A0AAN7BIW7</accession>
<gene>
    <name evidence="1" type="ORF">QBC38DRAFT_458526</name>
</gene>
<comment type="caution">
    <text evidence="1">The sequence shown here is derived from an EMBL/GenBank/DDBJ whole genome shotgun (WGS) entry which is preliminary data.</text>
</comment>
<name>A0AAN7BIW7_9PEZI</name>
<dbReference type="Proteomes" id="UP001301958">
    <property type="component" value="Unassembled WGS sequence"/>
</dbReference>
<evidence type="ECO:0000313" key="1">
    <source>
        <dbReference type="EMBL" id="KAK4224235.1"/>
    </source>
</evidence>
<proteinExistence type="predicted"/>
<reference evidence="1" key="1">
    <citation type="journal article" date="2023" name="Mol. Phylogenet. Evol.">
        <title>Genome-scale phylogeny and comparative genomics of the fungal order Sordariales.</title>
        <authorList>
            <person name="Hensen N."/>
            <person name="Bonometti L."/>
            <person name="Westerberg I."/>
            <person name="Brannstrom I.O."/>
            <person name="Guillou S."/>
            <person name="Cros-Aarteil S."/>
            <person name="Calhoun S."/>
            <person name="Haridas S."/>
            <person name="Kuo A."/>
            <person name="Mondo S."/>
            <person name="Pangilinan J."/>
            <person name="Riley R."/>
            <person name="LaButti K."/>
            <person name="Andreopoulos B."/>
            <person name="Lipzen A."/>
            <person name="Chen C."/>
            <person name="Yan M."/>
            <person name="Daum C."/>
            <person name="Ng V."/>
            <person name="Clum A."/>
            <person name="Steindorff A."/>
            <person name="Ohm R.A."/>
            <person name="Martin F."/>
            <person name="Silar P."/>
            <person name="Natvig D.O."/>
            <person name="Lalanne C."/>
            <person name="Gautier V."/>
            <person name="Ament-Velasquez S.L."/>
            <person name="Kruys A."/>
            <person name="Hutchinson M.I."/>
            <person name="Powell A.J."/>
            <person name="Barry K."/>
            <person name="Miller A.N."/>
            <person name="Grigoriev I.V."/>
            <person name="Debuchy R."/>
            <person name="Gladieux P."/>
            <person name="Hiltunen Thoren M."/>
            <person name="Johannesson H."/>
        </authorList>
    </citation>
    <scope>NUCLEOTIDE SEQUENCE</scope>
    <source>
        <strain evidence="1">CBS 990.96</strain>
    </source>
</reference>
<evidence type="ECO:0000313" key="2">
    <source>
        <dbReference type="Proteomes" id="UP001301958"/>
    </source>
</evidence>
<reference evidence="1" key="2">
    <citation type="submission" date="2023-05" db="EMBL/GenBank/DDBJ databases">
        <authorList>
            <consortium name="Lawrence Berkeley National Laboratory"/>
            <person name="Steindorff A."/>
            <person name="Hensen N."/>
            <person name="Bonometti L."/>
            <person name="Westerberg I."/>
            <person name="Brannstrom I.O."/>
            <person name="Guillou S."/>
            <person name="Cros-Aarteil S."/>
            <person name="Calhoun S."/>
            <person name="Haridas S."/>
            <person name="Kuo A."/>
            <person name="Mondo S."/>
            <person name="Pangilinan J."/>
            <person name="Riley R."/>
            <person name="Labutti K."/>
            <person name="Andreopoulos B."/>
            <person name="Lipzen A."/>
            <person name="Chen C."/>
            <person name="Yanf M."/>
            <person name="Daum C."/>
            <person name="Ng V."/>
            <person name="Clum A."/>
            <person name="Ohm R."/>
            <person name="Martin F."/>
            <person name="Silar P."/>
            <person name="Natvig D."/>
            <person name="Lalanne C."/>
            <person name="Gautier V."/>
            <person name="Ament-Velasquez S.L."/>
            <person name="Kruys A."/>
            <person name="Hutchinson M.I."/>
            <person name="Powell A.J."/>
            <person name="Barry K."/>
            <person name="Miller A.N."/>
            <person name="Grigoriev I.V."/>
            <person name="Debuchy R."/>
            <person name="Gladieux P."/>
            <person name="Thoren M.H."/>
            <person name="Johannesson H."/>
        </authorList>
    </citation>
    <scope>NUCLEOTIDE SEQUENCE</scope>
    <source>
        <strain evidence="1">CBS 990.96</strain>
    </source>
</reference>
<keyword evidence="2" id="KW-1185">Reference proteome</keyword>
<organism evidence="1 2">
    <name type="scientific">Podospora fimiseda</name>
    <dbReference type="NCBI Taxonomy" id="252190"/>
    <lineage>
        <taxon>Eukaryota</taxon>
        <taxon>Fungi</taxon>
        <taxon>Dikarya</taxon>
        <taxon>Ascomycota</taxon>
        <taxon>Pezizomycotina</taxon>
        <taxon>Sordariomycetes</taxon>
        <taxon>Sordariomycetidae</taxon>
        <taxon>Sordariales</taxon>
        <taxon>Podosporaceae</taxon>
        <taxon>Podospora</taxon>
    </lineage>
</organism>
<dbReference type="EMBL" id="MU865399">
    <property type="protein sequence ID" value="KAK4224235.1"/>
    <property type="molecule type" value="Genomic_DNA"/>
</dbReference>
<sequence>MRLLASPEGQGDRIRTWDCTIVESPSAVPELAQHQVNVPQIDMEIANEINKDNKERLPLVLIKFSPDLDECRRLVQASCDFLPDAWRINLHGHRDLETIWCLIRGVGFFDVLVKPRLGELSLTSTPRSVQVVNLLAWLKQHKYKAAIFDQMPEHDYKPFEAHLSHAHLGLVPITTVGCFHTHLVAASGPALQASFSRVLC</sequence>